<evidence type="ECO:0000313" key="1">
    <source>
        <dbReference type="EMBL" id="OAM17006.1"/>
    </source>
</evidence>
<accession>A0A1A9RDM0</accession>
<name>A0A1A9RDM0_EIKCO</name>
<sequence>MTTCLSCRHWQFSVTGHDGTRKPGWMIAHGMAACEHGETYRAYPARHECHSGKHERLPENDIAKRARWLERRKQDGQA</sequence>
<organism evidence="1 2">
    <name type="scientific">Eikenella corrodens</name>
    <dbReference type="NCBI Taxonomy" id="539"/>
    <lineage>
        <taxon>Bacteria</taxon>
        <taxon>Pseudomonadati</taxon>
        <taxon>Pseudomonadota</taxon>
        <taxon>Betaproteobacteria</taxon>
        <taxon>Neisseriales</taxon>
        <taxon>Neisseriaceae</taxon>
        <taxon>Eikenella</taxon>
    </lineage>
</organism>
<protein>
    <submittedName>
        <fullName evidence="1">Uncharacterized protein</fullName>
    </submittedName>
</protein>
<reference evidence="2" key="1">
    <citation type="submission" date="2016-05" db="EMBL/GenBank/DDBJ databases">
        <title>Draft genome of Corynebacterium afermentans subsp. afermentans LCDC 88199T.</title>
        <authorList>
            <person name="Bernier A.-M."/>
            <person name="Bernard K."/>
        </authorList>
    </citation>
    <scope>NUCLEOTIDE SEQUENCE [LARGE SCALE GENOMIC DNA]</scope>
    <source>
        <strain evidence="2">NML01-0328</strain>
    </source>
</reference>
<evidence type="ECO:0000313" key="2">
    <source>
        <dbReference type="Proteomes" id="UP000078003"/>
    </source>
</evidence>
<dbReference type="Proteomes" id="UP000078003">
    <property type="component" value="Unassembled WGS sequence"/>
</dbReference>
<dbReference type="RefSeq" id="WP_064104287.1">
    <property type="nucleotide sequence ID" value="NZ_LXSF01000003.1"/>
</dbReference>
<gene>
    <name evidence="1" type="ORF">A7P85_04365</name>
</gene>
<dbReference type="AlphaFoldDB" id="A0A1A9RDM0"/>
<dbReference type="EMBL" id="LXSF01000003">
    <property type="protein sequence ID" value="OAM17006.1"/>
    <property type="molecule type" value="Genomic_DNA"/>
</dbReference>
<proteinExistence type="predicted"/>
<comment type="caution">
    <text evidence="1">The sequence shown here is derived from an EMBL/GenBank/DDBJ whole genome shotgun (WGS) entry which is preliminary data.</text>
</comment>